<name>A0A7K0BQ56_9ACTN</name>
<reference evidence="2 3" key="1">
    <citation type="submission" date="2019-10" db="EMBL/GenBank/DDBJ databases">
        <title>Actinomadura rubteroloni sp. nov. and Actinomadura macrotermitis sp. nov., isolated from the gut of fungus growing-termite Macrotermes natalensis.</title>
        <authorList>
            <person name="Benndorf R."/>
            <person name="Martin K."/>
            <person name="Kuefner M."/>
            <person name="De Beer W."/>
            <person name="Kaster A.-K."/>
            <person name="Vollmers J."/>
            <person name="Poulsen M."/>
            <person name="Beemelmanns C."/>
        </authorList>
    </citation>
    <scope>NUCLEOTIDE SEQUENCE [LARGE SCALE GENOMIC DNA]</scope>
    <source>
        <strain evidence="2 3">RB68</strain>
    </source>
</reference>
<evidence type="ECO:0000313" key="3">
    <source>
        <dbReference type="Proteomes" id="UP000487268"/>
    </source>
</evidence>
<dbReference type="EMBL" id="WEGH01000001">
    <property type="protein sequence ID" value="MQY03267.1"/>
    <property type="molecule type" value="Genomic_DNA"/>
</dbReference>
<organism evidence="2 3">
    <name type="scientific">Actinomadura macrotermitis</name>
    <dbReference type="NCBI Taxonomy" id="2585200"/>
    <lineage>
        <taxon>Bacteria</taxon>
        <taxon>Bacillati</taxon>
        <taxon>Actinomycetota</taxon>
        <taxon>Actinomycetes</taxon>
        <taxon>Streptosporangiales</taxon>
        <taxon>Thermomonosporaceae</taxon>
        <taxon>Actinomadura</taxon>
    </lineage>
</organism>
<keyword evidence="1" id="KW-0732">Signal</keyword>
<keyword evidence="3" id="KW-1185">Reference proteome</keyword>
<dbReference type="AlphaFoldDB" id="A0A7K0BQ56"/>
<comment type="caution">
    <text evidence="2">The sequence shown here is derived from an EMBL/GenBank/DDBJ whole genome shotgun (WGS) entry which is preliminary data.</text>
</comment>
<gene>
    <name evidence="2" type="ORF">ACRB68_13090</name>
</gene>
<evidence type="ECO:0008006" key="4">
    <source>
        <dbReference type="Google" id="ProtNLM"/>
    </source>
</evidence>
<accession>A0A7K0BQ56</accession>
<protein>
    <recommendedName>
        <fullName evidence="4">Secreted protein</fullName>
    </recommendedName>
</protein>
<proteinExistence type="predicted"/>
<dbReference type="Proteomes" id="UP000487268">
    <property type="component" value="Unassembled WGS sequence"/>
</dbReference>
<sequence length="351" mass="36334">MTMKRLAAAAAAAACALLAAPAPAHAAPASLHPVALPFLWPNADLYDVDAVSPAKVWAAGRQGAFCAVWVPWTPCAVGSNGNPVIRQWTGSAWKEYPINGWQGQGAVVAVGGTATETWAASGNSTPQVFRFDGTAFQPVAAPAGHTYTWFRASAAGAWARVEGLAAPLYRRSGNAWQEASLPGTFANLIDLQGRAADDAYAVGTGYRTGGFGYPTLAHWDGAAWHEIPVPEDMRPSTVNFTAVVPGGPGEAWLIGPGALVHLKDGAWTRMTVPVAGEDVLDLAPAGDGTLWALSGAEPAAGRPYRYVDGVWEAATVPTGARPHRLAVVPGTGKVWAVAADASGKPLVLTDS</sequence>
<evidence type="ECO:0000256" key="1">
    <source>
        <dbReference type="SAM" id="SignalP"/>
    </source>
</evidence>
<feature type="chain" id="PRO_5029714896" description="Secreted protein" evidence="1">
    <location>
        <begin position="27"/>
        <end position="351"/>
    </location>
</feature>
<evidence type="ECO:0000313" key="2">
    <source>
        <dbReference type="EMBL" id="MQY03267.1"/>
    </source>
</evidence>
<feature type="signal peptide" evidence="1">
    <location>
        <begin position="1"/>
        <end position="26"/>
    </location>
</feature>